<name>A0A0C3CZN2_OIDMZ</name>
<reference evidence="2" key="2">
    <citation type="submission" date="2015-01" db="EMBL/GenBank/DDBJ databases">
        <title>Evolutionary Origins and Diversification of the Mycorrhizal Mutualists.</title>
        <authorList>
            <consortium name="DOE Joint Genome Institute"/>
            <consortium name="Mycorrhizal Genomics Consortium"/>
            <person name="Kohler A."/>
            <person name="Kuo A."/>
            <person name="Nagy L.G."/>
            <person name="Floudas D."/>
            <person name="Copeland A."/>
            <person name="Barry K.W."/>
            <person name="Cichocki N."/>
            <person name="Veneault-Fourrey C."/>
            <person name="LaButti K."/>
            <person name="Lindquist E.A."/>
            <person name="Lipzen A."/>
            <person name="Lundell T."/>
            <person name="Morin E."/>
            <person name="Murat C."/>
            <person name="Riley R."/>
            <person name="Ohm R."/>
            <person name="Sun H."/>
            <person name="Tunlid A."/>
            <person name="Henrissat B."/>
            <person name="Grigoriev I.V."/>
            <person name="Hibbett D.S."/>
            <person name="Martin F."/>
        </authorList>
    </citation>
    <scope>NUCLEOTIDE SEQUENCE [LARGE SCALE GENOMIC DNA]</scope>
    <source>
        <strain evidence="2">Zn</strain>
    </source>
</reference>
<sequence>MRGLMRRLMRRLMAPAPASGQVSRQPQRLSLSLEASSTFIGLTDQLRPDLLAIERTMQMLTSDECIQWPRWECCCGTWD</sequence>
<evidence type="ECO:0000313" key="1">
    <source>
        <dbReference type="EMBL" id="KIN04494.1"/>
    </source>
</evidence>
<dbReference type="HOGENOM" id="CLU_2606639_0_0_1"/>
<gene>
    <name evidence="1" type="ORF">OIDMADRAFT_176896</name>
</gene>
<dbReference type="EMBL" id="KN832872">
    <property type="protein sequence ID" value="KIN04494.1"/>
    <property type="molecule type" value="Genomic_DNA"/>
</dbReference>
<reference evidence="1 2" key="1">
    <citation type="submission" date="2014-04" db="EMBL/GenBank/DDBJ databases">
        <authorList>
            <consortium name="DOE Joint Genome Institute"/>
            <person name="Kuo A."/>
            <person name="Martino E."/>
            <person name="Perotto S."/>
            <person name="Kohler A."/>
            <person name="Nagy L.G."/>
            <person name="Floudas D."/>
            <person name="Copeland A."/>
            <person name="Barry K.W."/>
            <person name="Cichocki N."/>
            <person name="Veneault-Fourrey C."/>
            <person name="LaButti K."/>
            <person name="Lindquist E.A."/>
            <person name="Lipzen A."/>
            <person name="Lundell T."/>
            <person name="Morin E."/>
            <person name="Murat C."/>
            <person name="Sun H."/>
            <person name="Tunlid A."/>
            <person name="Henrissat B."/>
            <person name="Grigoriev I.V."/>
            <person name="Hibbett D.S."/>
            <person name="Martin F."/>
            <person name="Nordberg H.P."/>
            <person name="Cantor M.N."/>
            <person name="Hua S.X."/>
        </authorList>
    </citation>
    <scope>NUCLEOTIDE SEQUENCE [LARGE SCALE GENOMIC DNA]</scope>
    <source>
        <strain evidence="1 2">Zn</strain>
    </source>
</reference>
<evidence type="ECO:0000313" key="2">
    <source>
        <dbReference type="Proteomes" id="UP000054321"/>
    </source>
</evidence>
<protein>
    <submittedName>
        <fullName evidence="1">Uncharacterized protein</fullName>
    </submittedName>
</protein>
<accession>A0A0C3CZN2</accession>
<dbReference type="InParanoid" id="A0A0C3CZN2"/>
<organism evidence="1 2">
    <name type="scientific">Oidiodendron maius (strain Zn)</name>
    <dbReference type="NCBI Taxonomy" id="913774"/>
    <lineage>
        <taxon>Eukaryota</taxon>
        <taxon>Fungi</taxon>
        <taxon>Dikarya</taxon>
        <taxon>Ascomycota</taxon>
        <taxon>Pezizomycotina</taxon>
        <taxon>Leotiomycetes</taxon>
        <taxon>Leotiomycetes incertae sedis</taxon>
        <taxon>Myxotrichaceae</taxon>
        <taxon>Oidiodendron</taxon>
    </lineage>
</organism>
<keyword evidence="2" id="KW-1185">Reference proteome</keyword>
<proteinExistence type="predicted"/>
<dbReference type="AlphaFoldDB" id="A0A0C3CZN2"/>
<dbReference type="Proteomes" id="UP000054321">
    <property type="component" value="Unassembled WGS sequence"/>
</dbReference>